<dbReference type="EMBL" id="KN847493">
    <property type="protein sequence ID" value="KIW18541.1"/>
    <property type="molecule type" value="Genomic_DNA"/>
</dbReference>
<evidence type="ECO:0000256" key="4">
    <source>
        <dbReference type="ARBA" id="ARBA00023242"/>
    </source>
</evidence>
<sequence length="720" mass="80525">MTPSLMVGRKCVSLYGIEIAVKLSATTNQPDSYLNQLEERIARIEGRLSHCQPQSHPGPRLEASRTSQNGSGDDIPASTASSVLGHQAEVMHGATREIESSEDVIDGMGAMKFTDEEDSGYYGPSSNIAFIQSINLAITRADHLSPRSSVSFSRVRINTGLSVSRRRYVQDKVAQNGAIVSQGSVSIYALPSEARTWSLIGQYFSKSGQLLPLIHEESFREAYFQMKQNNFTMARRTWLGLLNIMLALATMISNEGHQSAVERIKESDVYYQRAQGLCDRESSHTSSIELEVQYLLILGQYLQSTQKSVQAWTVHGLAITLALQLGLHSSRTNQEFSSLESEIRKRVWYGCVLLDRTLSMTFGRPAVIPDRYVCLDLPSQHIQILGRTPGSPIEQQADARFFIATIKLYKVMYHIIDTCYGQNLGLDDASRESDIVLHVLEGSRHLRNWREEAGTLKLRVWTDPLRPSELSQMKREETVTHRFNIVISLRYHNLRILLYRPILEAFLDAHGSSRMKDSSKMDVSHQVGVSSISSCVDSAMVIISVIHTIVTSEEWHPNLLGAWNYSAFYTFNAGLVLFATLLVSQSGDAQRWEFVERAPQYLTFAIEALRKLDPGNSVVERCVNYLSRLTALLDSGTGGIDHQQSGLFGPEHPLPRNTNPEYPCISYSGGARGGDLQSTIQHTSNQGLMTRAYDCGDLNLNEFMLDTDLDFFSRPFDSIS</sequence>
<keyword evidence="2" id="KW-0238">DNA-binding</keyword>
<accession>A0A0D1YTK0</accession>
<keyword evidence="1" id="KW-0805">Transcription regulation</keyword>
<keyword evidence="8" id="KW-1185">Reference proteome</keyword>
<dbReference type="GO" id="GO:0000978">
    <property type="term" value="F:RNA polymerase II cis-regulatory region sequence-specific DNA binding"/>
    <property type="evidence" value="ECO:0007669"/>
    <property type="project" value="TreeGrafter"/>
</dbReference>
<feature type="region of interest" description="Disordered" evidence="5">
    <location>
        <begin position="49"/>
        <end position="79"/>
    </location>
</feature>
<evidence type="ECO:0000256" key="2">
    <source>
        <dbReference type="ARBA" id="ARBA00023125"/>
    </source>
</evidence>
<feature type="domain" description="Xylanolytic transcriptional activator regulatory" evidence="6">
    <location>
        <begin position="311"/>
        <end position="384"/>
    </location>
</feature>
<dbReference type="GO" id="GO:0000981">
    <property type="term" value="F:DNA-binding transcription factor activity, RNA polymerase II-specific"/>
    <property type="evidence" value="ECO:0007669"/>
    <property type="project" value="TreeGrafter"/>
</dbReference>
<reference evidence="7 8" key="1">
    <citation type="submission" date="2015-01" db="EMBL/GenBank/DDBJ databases">
        <title>The Genome Sequence of Exophiala spinifera CBS89968.</title>
        <authorList>
            <consortium name="The Broad Institute Genomics Platform"/>
            <person name="Cuomo C."/>
            <person name="de Hoog S."/>
            <person name="Gorbushina A."/>
            <person name="Stielow B."/>
            <person name="Teixiera M."/>
            <person name="Abouelleil A."/>
            <person name="Chapman S.B."/>
            <person name="Priest M."/>
            <person name="Young S.K."/>
            <person name="Wortman J."/>
            <person name="Nusbaum C."/>
            <person name="Birren B."/>
        </authorList>
    </citation>
    <scope>NUCLEOTIDE SEQUENCE [LARGE SCALE GENOMIC DNA]</scope>
    <source>
        <strain evidence="7 8">CBS 89968</strain>
    </source>
</reference>
<gene>
    <name evidence="7" type="ORF">PV08_02829</name>
</gene>
<dbReference type="STRING" id="91928.A0A0D1YTK0"/>
<organism evidence="7 8">
    <name type="scientific">Exophiala spinifera</name>
    <dbReference type="NCBI Taxonomy" id="91928"/>
    <lineage>
        <taxon>Eukaryota</taxon>
        <taxon>Fungi</taxon>
        <taxon>Dikarya</taxon>
        <taxon>Ascomycota</taxon>
        <taxon>Pezizomycotina</taxon>
        <taxon>Eurotiomycetes</taxon>
        <taxon>Chaetothyriomycetidae</taxon>
        <taxon>Chaetothyriales</taxon>
        <taxon>Herpotrichiellaceae</taxon>
        <taxon>Exophiala</taxon>
    </lineage>
</organism>
<dbReference type="PANTHER" id="PTHR47424:SF3">
    <property type="entry name" value="REGULATORY PROTEIN GAL4"/>
    <property type="match status" value="1"/>
</dbReference>
<dbReference type="AlphaFoldDB" id="A0A0D1YTK0"/>
<evidence type="ECO:0000313" key="8">
    <source>
        <dbReference type="Proteomes" id="UP000053328"/>
    </source>
</evidence>
<dbReference type="Pfam" id="PF04082">
    <property type="entry name" value="Fungal_trans"/>
    <property type="match status" value="1"/>
</dbReference>
<dbReference type="CDD" id="cd12148">
    <property type="entry name" value="fungal_TF_MHR"/>
    <property type="match status" value="1"/>
</dbReference>
<dbReference type="GO" id="GO:0000435">
    <property type="term" value="P:positive regulation of transcription from RNA polymerase II promoter by galactose"/>
    <property type="evidence" value="ECO:0007669"/>
    <property type="project" value="TreeGrafter"/>
</dbReference>
<dbReference type="Proteomes" id="UP000053328">
    <property type="component" value="Unassembled WGS sequence"/>
</dbReference>
<dbReference type="HOGENOM" id="CLU_008511_0_1_1"/>
<dbReference type="RefSeq" id="XP_016238757.1">
    <property type="nucleotide sequence ID" value="XM_016377187.1"/>
</dbReference>
<evidence type="ECO:0000256" key="3">
    <source>
        <dbReference type="ARBA" id="ARBA00023163"/>
    </source>
</evidence>
<dbReference type="InterPro" id="IPR007219">
    <property type="entry name" value="XnlR_reg_dom"/>
</dbReference>
<keyword evidence="4" id="KW-0539">Nucleus</keyword>
<name>A0A0D1YTK0_9EURO</name>
<evidence type="ECO:0000313" key="7">
    <source>
        <dbReference type="EMBL" id="KIW18541.1"/>
    </source>
</evidence>
<dbReference type="GeneID" id="27329912"/>
<dbReference type="SMART" id="SM00906">
    <property type="entry name" value="Fungal_trans"/>
    <property type="match status" value="1"/>
</dbReference>
<dbReference type="GO" id="GO:0008270">
    <property type="term" value="F:zinc ion binding"/>
    <property type="evidence" value="ECO:0007669"/>
    <property type="project" value="InterPro"/>
</dbReference>
<dbReference type="GO" id="GO:0005634">
    <property type="term" value="C:nucleus"/>
    <property type="evidence" value="ECO:0007669"/>
    <property type="project" value="TreeGrafter"/>
</dbReference>
<dbReference type="GO" id="GO:0006351">
    <property type="term" value="P:DNA-templated transcription"/>
    <property type="evidence" value="ECO:0007669"/>
    <property type="project" value="InterPro"/>
</dbReference>
<dbReference type="OrthoDB" id="3364175at2759"/>
<evidence type="ECO:0000259" key="6">
    <source>
        <dbReference type="SMART" id="SM00906"/>
    </source>
</evidence>
<proteinExistence type="predicted"/>
<protein>
    <recommendedName>
        <fullName evidence="6">Xylanolytic transcriptional activator regulatory domain-containing protein</fullName>
    </recommendedName>
</protein>
<dbReference type="VEuPathDB" id="FungiDB:PV08_02829"/>
<evidence type="ECO:0000256" key="5">
    <source>
        <dbReference type="SAM" id="MobiDB-lite"/>
    </source>
</evidence>
<evidence type="ECO:0000256" key="1">
    <source>
        <dbReference type="ARBA" id="ARBA00023015"/>
    </source>
</evidence>
<dbReference type="PANTHER" id="PTHR47424">
    <property type="entry name" value="REGULATORY PROTEIN GAL4"/>
    <property type="match status" value="1"/>
</dbReference>
<keyword evidence="3" id="KW-0804">Transcription</keyword>
<dbReference type="InterPro" id="IPR051127">
    <property type="entry name" value="Fungal_SecMet_Regulators"/>
</dbReference>